<feature type="domain" description="K Homology" evidence="4">
    <location>
        <begin position="120"/>
        <end position="191"/>
    </location>
</feature>
<dbReference type="PANTHER" id="PTHR10288">
    <property type="entry name" value="KH DOMAIN CONTAINING RNA BINDING PROTEIN"/>
    <property type="match status" value="1"/>
</dbReference>
<dbReference type="Gene3D" id="3.30.1370.10">
    <property type="entry name" value="K Homology domain, type 1"/>
    <property type="match status" value="3"/>
</dbReference>
<feature type="compositionally biased region" description="Basic and acidic residues" evidence="3">
    <location>
        <begin position="1"/>
        <end position="19"/>
    </location>
</feature>
<feature type="compositionally biased region" description="Basic and acidic residues" evidence="3">
    <location>
        <begin position="27"/>
        <end position="45"/>
    </location>
</feature>
<name>A0AAD9K950_RIDPI</name>
<dbReference type="InterPro" id="IPR036612">
    <property type="entry name" value="KH_dom_type_1_sf"/>
</dbReference>
<dbReference type="GO" id="GO:0003723">
    <property type="term" value="F:RNA binding"/>
    <property type="evidence" value="ECO:0007669"/>
    <property type="project" value="UniProtKB-UniRule"/>
</dbReference>
<feature type="region of interest" description="Disordered" evidence="3">
    <location>
        <begin position="228"/>
        <end position="258"/>
    </location>
</feature>
<feature type="compositionally biased region" description="Gly residues" evidence="3">
    <location>
        <begin position="341"/>
        <end position="355"/>
    </location>
</feature>
<reference evidence="5" key="1">
    <citation type="journal article" date="2023" name="Mol. Biol. Evol.">
        <title>Third-Generation Sequencing Reveals the Adaptive Role of the Epigenome in Three Deep-Sea Polychaetes.</title>
        <authorList>
            <person name="Perez M."/>
            <person name="Aroh O."/>
            <person name="Sun Y."/>
            <person name="Lan Y."/>
            <person name="Juniper S.K."/>
            <person name="Young C.R."/>
            <person name="Angers B."/>
            <person name="Qian P.Y."/>
        </authorList>
    </citation>
    <scope>NUCLEOTIDE SEQUENCE</scope>
    <source>
        <strain evidence="5">R07B-5</strain>
    </source>
</reference>
<dbReference type="Pfam" id="PF00013">
    <property type="entry name" value="KH_1"/>
    <property type="match status" value="3"/>
</dbReference>
<dbReference type="SMART" id="SM00322">
    <property type="entry name" value="KH"/>
    <property type="match status" value="3"/>
</dbReference>
<dbReference type="EMBL" id="JAODUO010001293">
    <property type="protein sequence ID" value="KAK2166977.1"/>
    <property type="molecule type" value="Genomic_DNA"/>
</dbReference>
<feature type="domain" description="K Homology" evidence="4">
    <location>
        <begin position="44"/>
        <end position="112"/>
    </location>
</feature>
<dbReference type="InterPro" id="IPR004088">
    <property type="entry name" value="KH_dom_type_1"/>
</dbReference>
<evidence type="ECO:0000313" key="6">
    <source>
        <dbReference type="Proteomes" id="UP001209878"/>
    </source>
</evidence>
<dbReference type="InterPro" id="IPR004087">
    <property type="entry name" value="KH_dom"/>
</dbReference>
<organism evidence="5 6">
    <name type="scientific">Ridgeia piscesae</name>
    <name type="common">Tubeworm</name>
    <dbReference type="NCBI Taxonomy" id="27915"/>
    <lineage>
        <taxon>Eukaryota</taxon>
        <taxon>Metazoa</taxon>
        <taxon>Spiralia</taxon>
        <taxon>Lophotrochozoa</taxon>
        <taxon>Annelida</taxon>
        <taxon>Polychaeta</taxon>
        <taxon>Sedentaria</taxon>
        <taxon>Canalipalpata</taxon>
        <taxon>Sabellida</taxon>
        <taxon>Siboglinidae</taxon>
        <taxon>Ridgeia</taxon>
    </lineage>
</organism>
<dbReference type="CDD" id="cd22433">
    <property type="entry name" value="KH-I_HNRNPK_rpt2"/>
    <property type="match status" value="1"/>
</dbReference>
<keyword evidence="6" id="KW-1185">Reference proteome</keyword>
<evidence type="ECO:0000313" key="5">
    <source>
        <dbReference type="EMBL" id="KAK2166977.1"/>
    </source>
</evidence>
<evidence type="ECO:0000256" key="3">
    <source>
        <dbReference type="SAM" id="MobiDB-lite"/>
    </source>
</evidence>
<feature type="domain" description="K Homology" evidence="4">
    <location>
        <begin position="392"/>
        <end position="462"/>
    </location>
</feature>
<keyword evidence="2" id="KW-0694">RNA-binding</keyword>
<dbReference type="PROSITE" id="PS50084">
    <property type="entry name" value="KH_TYPE_1"/>
    <property type="match status" value="3"/>
</dbReference>
<feature type="region of interest" description="Disordered" evidence="3">
    <location>
        <begin position="341"/>
        <end position="398"/>
    </location>
</feature>
<dbReference type="SUPFAM" id="SSF54791">
    <property type="entry name" value="Eukaryotic type KH-domain (KH-domain type I)"/>
    <property type="match status" value="3"/>
</dbReference>
<dbReference type="AlphaFoldDB" id="A0AAD9K950"/>
<evidence type="ECO:0000256" key="2">
    <source>
        <dbReference type="PROSITE-ProRule" id="PRU00117"/>
    </source>
</evidence>
<keyword evidence="1" id="KW-0677">Repeat</keyword>
<protein>
    <recommendedName>
        <fullName evidence="4">K Homology domain-containing protein</fullName>
    </recommendedName>
</protein>
<dbReference type="CDD" id="cd22432">
    <property type="entry name" value="KH-I_HNRNPK_rpt1"/>
    <property type="match status" value="1"/>
</dbReference>
<evidence type="ECO:0000259" key="4">
    <source>
        <dbReference type="SMART" id="SM00322"/>
    </source>
</evidence>
<sequence length="471" mass="47961">MYIEMAEDHDSTQGMKREHDEEEEYEQDRGESERQPKRRRGEGPHIELRMLLQSKNVGAIIGKGGSNIKRLRSEYKASVTVPDSSGPERILSIGADLGTLCEVLMDIIPAIEDKYQEKEYDGEVRLLIHQSQAGCIIGRAGFKIKELREETGANIKVYSQCCPQSTERVVQICGKTEVIVNCIASIFELLQSAPPKGFSSHYDPHNFDEYYAQEYGGYTMMDSSRRGGMGGGGMRGSRGGPRGGMNRGSRGGMGDFGGMRGGRGGTGIMGRGGIGGGRGGMGGGGMGGGMMGGRGSRGGSGGGMGGRGGGFGGNMNGFGGGRGGGSMGGGGVSGMGGGGSMGGGGMSGGGGGGNFGSQNFTQDTVGGMGNQGMMFGGSGGGGNQSGGGGGGGSTTTQVSIPKDLAGAIIGKGGSRIRQIRQESGAGITIDEAMPGSNDRIITITGLPDQIQNAQYLLQMSAGQAMSQGGSL</sequence>
<dbReference type="Proteomes" id="UP001209878">
    <property type="component" value="Unassembled WGS sequence"/>
</dbReference>
<dbReference type="CDD" id="cd22434">
    <property type="entry name" value="KH-I_HNRNPK_rpt3"/>
    <property type="match status" value="1"/>
</dbReference>
<feature type="region of interest" description="Disordered" evidence="3">
    <location>
        <begin position="272"/>
        <end position="307"/>
    </location>
</feature>
<evidence type="ECO:0000256" key="1">
    <source>
        <dbReference type="ARBA" id="ARBA00022737"/>
    </source>
</evidence>
<feature type="region of interest" description="Disordered" evidence="3">
    <location>
        <begin position="1"/>
        <end position="45"/>
    </location>
</feature>
<feature type="compositionally biased region" description="Gly residues" evidence="3">
    <location>
        <begin position="366"/>
        <end position="393"/>
    </location>
</feature>
<gene>
    <name evidence="5" type="ORF">NP493_1294g01050</name>
</gene>
<proteinExistence type="predicted"/>
<accession>A0AAD9K950</accession>
<comment type="caution">
    <text evidence="5">The sequence shown here is derived from an EMBL/GenBank/DDBJ whole genome shotgun (WGS) entry which is preliminary data.</text>
</comment>